<organism evidence="3 4">
    <name type="scientific">Effrenium voratum</name>
    <dbReference type="NCBI Taxonomy" id="2562239"/>
    <lineage>
        <taxon>Eukaryota</taxon>
        <taxon>Sar</taxon>
        <taxon>Alveolata</taxon>
        <taxon>Dinophyceae</taxon>
        <taxon>Suessiales</taxon>
        <taxon>Symbiodiniaceae</taxon>
        <taxon>Effrenium</taxon>
    </lineage>
</organism>
<keyword evidence="1" id="KW-0472">Membrane</keyword>
<keyword evidence="1" id="KW-0812">Transmembrane</keyword>
<feature type="transmembrane region" description="Helical" evidence="1">
    <location>
        <begin position="197"/>
        <end position="216"/>
    </location>
</feature>
<keyword evidence="2" id="KW-0732">Signal</keyword>
<accession>A0AA36JQD9</accession>
<keyword evidence="1" id="KW-1133">Transmembrane helix</keyword>
<comment type="caution">
    <text evidence="3">The sequence shown here is derived from an EMBL/GenBank/DDBJ whole genome shotgun (WGS) entry which is preliminary data.</text>
</comment>
<dbReference type="Proteomes" id="UP001178507">
    <property type="component" value="Unassembled WGS sequence"/>
</dbReference>
<name>A0AA36JQD9_9DINO</name>
<feature type="transmembrane region" description="Helical" evidence="1">
    <location>
        <begin position="270"/>
        <end position="293"/>
    </location>
</feature>
<reference evidence="3" key="1">
    <citation type="submission" date="2023-08" db="EMBL/GenBank/DDBJ databases">
        <authorList>
            <person name="Chen Y."/>
            <person name="Shah S."/>
            <person name="Dougan E. K."/>
            <person name="Thang M."/>
            <person name="Chan C."/>
        </authorList>
    </citation>
    <scope>NUCLEOTIDE SEQUENCE</scope>
</reference>
<dbReference type="EMBL" id="CAUJNA010003820">
    <property type="protein sequence ID" value="CAJ1410492.1"/>
    <property type="molecule type" value="Genomic_DNA"/>
</dbReference>
<feature type="non-terminal residue" evidence="3">
    <location>
        <position position="1"/>
    </location>
</feature>
<feature type="signal peptide" evidence="2">
    <location>
        <begin position="1"/>
        <end position="16"/>
    </location>
</feature>
<gene>
    <name evidence="3" type="ORF">EVOR1521_LOCUS31307</name>
</gene>
<feature type="transmembrane region" description="Helical" evidence="1">
    <location>
        <begin position="356"/>
        <end position="377"/>
    </location>
</feature>
<dbReference type="AlphaFoldDB" id="A0AA36JQD9"/>
<feature type="chain" id="PRO_5041381054" evidence="2">
    <location>
        <begin position="17"/>
        <end position="488"/>
    </location>
</feature>
<proteinExistence type="predicted"/>
<evidence type="ECO:0000256" key="2">
    <source>
        <dbReference type="SAM" id="SignalP"/>
    </source>
</evidence>
<keyword evidence="4" id="KW-1185">Reference proteome</keyword>
<sequence>MAWPACFLLCLWTARALPVPAASGTCGVSRPLFKDSSVKVEPIDSQGNWLQQGISAVLGWVGHLPFPFLQHEEQERQESSKLRCLMPYLMNCTHWQGLSLQRPCPDECPFIAQVKPFACAFTCVNVTQCHYTDPNMPFANSGSHLCEESAIEGCEVQAENGYCERCRQHFAMNEEGTHCLYDREGSIIWLVEHLHAMGYWLWIILGLCLSCCCWQLRAALSKHWHLLTFARMHYHLCKVRKNPKVHAGAPLFSICENLHTKFVIGVGLPLYYNSLVFLLILSVLLFLGTHFALDSGSQSLFNYSGVSSNPVQVGNVPIYPSAEGVSDASICSWAMEDEGLTRFNVETTSKSFMRRLSMTALLLWCAAIAIMLVHAWFQLKHARWFESMHLTMKDFALVLSGLPPEATDEKQLAECISSQIGESIRAVSIGYDICDRWNEVETLLDRHLAYCDAHARGHPGVGLRPRCQANLDDSDSLGPVALQRNLQE</sequence>
<protein>
    <submittedName>
        <fullName evidence="3">Uncharacterized protein</fullName>
    </submittedName>
</protein>
<evidence type="ECO:0000256" key="1">
    <source>
        <dbReference type="SAM" id="Phobius"/>
    </source>
</evidence>
<evidence type="ECO:0000313" key="3">
    <source>
        <dbReference type="EMBL" id="CAJ1410492.1"/>
    </source>
</evidence>
<evidence type="ECO:0000313" key="4">
    <source>
        <dbReference type="Proteomes" id="UP001178507"/>
    </source>
</evidence>